<dbReference type="EMBL" id="LAZR01027865">
    <property type="protein sequence ID" value="KKL64372.1"/>
    <property type="molecule type" value="Genomic_DNA"/>
</dbReference>
<reference evidence="1" key="1">
    <citation type="journal article" date="2015" name="Nature">
        <title>Complex archaea that bridge the gap between prokaryotes and eukaryotes.</title>
        <authorList>
            <person name="Spang A."/>
            <person name="Saw J.H."/>
            <person name="Jorgensen S.L."/>
            <person name="Zaremba-Niedzwiedzka K."/>
            <person name="Martijn J."/>
            <person name="Lind A.E."/>
            <person name="van Eijk R."/>
            <person name="Schleper C."/>
            <person name="Guy L."/>
            <person name="Ettema T.J."/>
        </authorList>
    </citation>
    <scope>NUCLEOTIDE SEQUENCE</scope>
</reference>
<comment type="caution">
    <text evidence="1">The sequence shown here is derived from an EMBL/GenBank/DDBJ whole genome shotgun (WGS) entry which is preliminary data.</text>
</comment>
<protein>
    <submittedName>
        <fullName evidence="1">Uncharacterized protein</fullName>
    </submittedName>
</protein>
<evidence type="ECO:0000313" key="1">
    <source>
        <dbReference type="EMBL" id="KKL64372.1"/>
    </source>
</evidence>
<name>A0A0F9GMM7_9ZZZZ</name>
<accession>A0A0F9GMM7</accession>
<dbReference type="AlphaFoldDB" id="A0A0F9GMM7"/>
<organism evidence="1">
    <name type="scientific">marine sediment metagenome</name>
    <dbReference type="NCBI Taxonomy" id="412755"/>
    <lineage>
        <taxon>unclassified sequences</taxon>
        <taxon>metagenomes</taxon>
        <taxon>ecological metagenomes</taxon>
    </lineage>
</organism>
<sequence length="87" mass="10393">MKTVRDILYSLNHTKERMISRYSILIDDEDYAEMCDRVSNKMDVRFISEEKQKKDIQQIYDMPFKGTTVRVVWSKSNKCIKTVLPIK</sequence>
<proteinExistence type="predicted"/>
<gene>
    <name evidence="1" type="ORF">LCGC14_2165670</name>
</gene>